<dbReference type="Pfam" id="PF07332">
    <property type="entry name" value="Phage_holin_3_6"/>
    <property type="match status" value="1"/>
</dbReference>
<proteinExistence type="predicted"/>
<name>A0A2M9D092_9CELL</name>
<comment type="caution">
    <text evidence="3">The sequence shown here is derived from an EMBL/GenBank/DDBJ whole genome shotgun (WGS) entry which is preliminary data.</text>
</comment>
<evidence type="ECO:0000256" key="1">
    <source>
        <dbReference type="SAM" id="MobiDB-lite"/>
    </source>
</evidence>
<dbReference type="OrthoDB" id="5148485at2"/>
<organism evidence="3 4">
    <name type="scientific">Sediminihabitans luteus</name>
    <dbReference type="NCBI Taxonomy" id="1138585"/>
    <lineage>
        <taxon>Bacteria</taxon>
        <taxon>Bacillati</taxon>
        <taxon>Actinomycetota</taxon>
        <taxon>Actinomycetes</taxon>
        <taxon>Micrococcales</taxon>
        <taxon>Cellulomonadaceae</taxon>
        <taxon>Sediminihabitans</taxon>
    </lineage>
</organism>
<evidence type="ECO:0000313" key="3">
    <source>
        <dbReference type="EMBL" id="PJJ77601.1"/>
    </source>
</evidence>
<feature type="transmembrane region" description="Helical" evidence="2">
    <location>
        <begin position="80"/>
        <end position="104"/>
    </location>
</feature>
<keyword evidence="4" id="KW-1185">Reference proteome</keyword>
<dbReference type="InterPro" id="IPR009937">
    <property type="entry name" value="Phage_holin_3_6"/>
</dbReference>
<keyword evidence="2" id="KW-0472">Membrane</keyword>
<keyword evidence="2" id="KW-0812">Transmembrane</keyword>
<protein>
    <submittedName>
        <fullName evidence="3">Putative superfamily III holin-X</fullName>
    </submittedName>
</protein>
<keyword evidence="2" id="KW-1133">Transmembrane helix</keyword>
<dbReference type="AlphaFoldDB" id="A0A2M9D092"/>
<dbReference type="RefSeq" id="WP_100421955.1">
    <property type="nucleotide sequence ID" value="NZ_BOOX01000003.1"/>
</dbReference>
<evidence type="ECO:0000313" key="4">
    <source>
        <dbReference type="Proteomes" id="UP000231693"/>
    </source>
</evidence>
<dbReference type="Proteomes" id="UP000231693">
    <property type="component" value="Unassembled WGS sequence"/>
</dbReference>
<reference evidence="3 4" key="1">
    <citation type="submission" date="2017-11" db="EMBL/GenBank/DDBJ databases">
        <title>Genomic Encyclopedia of Archaeal and Bacterial Type Strains, Phase II (KMG-II): From Individual Species to Whole Genera.</title>
        <authorList>
            <person name="Goeker M."/>
        </authorList>
    </citation>
    <scope>NUCLEOTIDE SEQUENCE [LARGE SCALE GENOMIC DNA]</scope>
    <source>
        <strain evidence="3 4">DSM 25478</strain>
    </source>
</reference>
<feature type="transmembrane region" description="Helical" evidence="2">
    <location>
        <begin position="48"/>
        <end position="74"/>
    </location>
</feature>
<feature type="compositionally biased region" description="Low complexity" evidence="1">
    <location>
        <begin position="132"/>
        <end position="176"/>
    </location>
</feature>
<dbReference type="EMBL" id="PGFE01000001">
    <property type="protein sequence ID" value="PJJ77601.1"/>
    <property type="molecule type" value="Genomic_DNA"/>
</dbReference>
<accession>A0A2M9D092</accession>
<evidence type="ECO:0000256" key="2">
    <source>
        <dbReference type="SAM" id="Phobius"/>
    </source>
</evidence>
<feature type="region of interest" description="Disordered" evidence="1">
    <location>
        <begin position="132"/>
        <end position="183"/>
    </location>
</feature>
<gene>
    <name evidence="3" type="ORF">CLV28_0826</name>
</gene>
<sequence length="183" mass="18565">MSDWDDGHEPPRPSIGQLVEKLTEQTTRLVRSEIALVKAELTTKLTHAGIAIGLFVVAGVLALYALGWLLYAAFAGLAEAFAPWLAALILGVALLVVIAIMALVGKAQLKRGMPPTPEAAMQSIKDDIATLKGGTSASATPTASAKASAKPASSASTAKPTPGTASTGTTSTTSASNPGEKTA</sequence>